<keyword evidence="3" id="KW-1185">Reference proteome</keyword>
<name>A0A916W4H1_9HYPH</name>
<dbReference type="EMBL" id="BMIF01000004">
    <property type="protein sequence ID" value="GGA64996.1"/>
    <property type="molecule type" value="Genomic_DNA"/>
</dbReference>
<evidence type="ECO:0008006" key="4">
    <source>
        <dbReference type="Google" id="ProtNLM"/>
    </source>
</evidence>
<feature type="transmembrane region" description="Helical" evidence="1">
    <location>
        <begin position="193"/>
        <end position="213"/>
    </location>
</feature>
<reference evidence="2" key="1">
    <citation type="journal article" date="2014" name="Int. J. Syst. Evol. Microbiol.">
        <title>Complete genome sequence of Corynebacterium casei LMG S-19264T (=DSM 44701T), isolated from a smear-ripened cheese.</title>
        <authorList>
            <consortium name="US DOE Joint Genome Institute (JGI-PGF)"/>
            <person name="Walter F."/>
            <person name="Albersmeier A."/>
            <person name="Kalinowski J."/>
            <person name="Ruckert C."/>
        </authorList>
    </citation>
    <scope>NUCLEOTIDE SEQUENCE</scope>
    <source>
        <strain evidence="2">CGMCC 1.15320</strain>
    </source>
</reference>
<gene>
    <name evidence="2" type="ORF">GCM10011385_18490</name>
</gene>
<feature type="transmembrane region" description="Helical" evidence="1">
    <location>
        <begin position="126"/>
        <end position="147"/>
    </location>
</feature>
<evidence type="ECO:0000313" key="2">
    <source>
        <dbReference type="EMBL" id="GGA64996.1"/>
    </source>
</evidence>
<keyword evidence="1" id="KW-0812">Transmembrane</keyword>
<dbReference type="AlphaFoldDB" id="A0A916W4H1"/>
<proteinExistence type="predicted"/>
<reference evidence="2" key="2">
    <citation type="submission" date="2020-09" db="EMBL/GenBank/DDBJ databases">
        <authorList>
            <person name="Sun Q."/>
            <person name="Zhou Y."/>
        </authorList>
    </citation>
    <scope>NUCLEOTIDE SEQUENCE</scope>
    <source>
        <strain evidence="2">CGMCC 1.15320</strain>
    </source>
</reference>
<comment type="caution">
    <text evidence="2">The sequence shown here is derived from an EMBL/GenBank/DDBJ whole genome shotgun (WGS) entry which is preliminary data.</text>
</comment>
<accession>A0A916W4H1</accession>
<keyword evidence="1" id="KW-0472">Membrane</keyword>
<protein>
    <recommendedName>
        <fullName evidence="4">Secretion system effector C (SseC) like family protein</fullName>
    </recommendedName>
</protein>
<feature type="transmembrane region" description="Helical" evidence="1">
    <location>
        <begin position="219"/>
        <end position="241"/>
    </location>
</feature>
<feature type="transmembrane region" description="Helical" evidence="1">
    <location>
        <begin position="153"/>
        <end position="172"/>
    </location>
</feature>
<organism evidence="2 3">
    <name type="scientific">Nitratireductor aestuarii</name>
    <dbReference type="NCBI Taxonomy" id="1735103"/>
    <lineage>
        <taxon>Bacteria</taxon>
        <taxon>Pseudomonadati</taxon>
        <taxon>Pseudomonadota</taxon>
        <taxon>Alphaproteobacteria</taxon>
        <taxon>Hyphomicrobiales</taxon>
        <taxon>Phyllobacteriaceae</taxon>
        <taxon>Nitratireductor</taxon>
    </lineage>
</organism>
<evidence type="ECO:0000256" key="1">
    <source>
        <dbReference type="SAM" id="Phobius"/>
    </source>
</evidence>
<evidence type="ECO:0000313" key="3">
    <source>
        <dbReference type="Proteomes" id="UP000636264"/>
    </source>
</evidence>
<dbReference type="RefSeq" id="WP_188720753.1">
    <property type="nucleotide sequence ID" value="NZ_BMIF01000004.1"/>
</dbReference>
<sequence length="308" mass="32012">MSFKIDKVDTLAADGTIRPENVQPIASAQRSAGTTAEALPLPPALENVPRSPELDSLLSMANLRADAAMVGLSLAEVVESCRNAANLNTRNKCELLANNSLSILKKQQETLKLAQQKFDEAKALGVVGKILSALGTGIMLIVSLSLIASGVGAPWGAVLFTMTALSVVDVAMKVVSDKGIGGRVAEACGASKTIAGLCDIGVGFALTLPAAIIAPALEIAQMINMGAGMINFGGGVINFVANRESADAVDLTGTSKSCEANLQQLNDMQLQVTDNLIKVNDRANEMLTSLTRAISDANDAFARVRFAS</sequence>
<keyword evidence="1" id="KW-1133">Transmembrane helix</keyword>
<dbReference type="Proteomes" id="UP000636264">
    <property type="component" value="Unassembled WGS sequence"/>
</dbReference>